<dbReference type="InterPro" id="IPR015421">
    <property type="entry name" value="PyrdxlP-dep_Trfase_major"/>
</dbReference>
<evidence type="ECO:0000256" key="1">
    <source>
        <dbReference type="ARBA" id="ARBA00022898"/>
    </source>
</evidence>
<reference evidence="3 4" key="1">
    <citation type="journal article" date="2018" name="Int. J. Syst. Evol. Microbiol.">
        <title>Pseudooceanicola lipolyticus sp. nov., a marine alphaproteobacterium, reclassification of Oceanicola flagellatus as Pseudooceanicola flagellatus comb. nov. and emended description of the genus Pseudooceanicola.</title>
        <authorList>
            <person name="Huang M.-M."/>
            <person name="Guo L.-L."/>
            <person name="Wu Y.-H."/>
            <person name="Lai Q.-L."/>
            <person name="Shao Z.-Z."/>
            <person name="Wang C.-S."/>
            <person name="Wu M."/>
            <person name="Xu X.-W."/>
        </authorList>
    </citation>
    <scope>NUCLEOTIDE SEQUENCE [LARGE SCALE GENOMIC DNA]</scope>
    <source>
        <strain evidence="3 4">157</strain>
    </source>
</reference>
<dbReference type="InterPro" id="IPR000192">
    <property type="entry name" value="Aminotrans_V_dom"/>
</dbReference>
<keyword evidence="4" id="KW-1185">Reference proteome</keyword>
<accession>A0A2M8J7K3</accession>
<protein>
    <recommendedName>
        <fullName evidence="2">Aminotransferase class V domain-containing protein</fullName>
    </recommendedName>
</protein>
<comment type="caution">
    <text evidence="3">The sequence shown here is derived from an EMBL/GenBank/DDBJ whole genome shotgun (WGS) entry which is preliminary data.</text>
</comment>
<evidence type="ECO:0000313" key="3">
    <source>
        <dbReference type="EMBL" id="PJE38744.1"/>
    </source>
</evidence>
<dbReference type="PANTHER" id="PTHR43586">
    <property type="entry name" value="CYSTEINE DESULFURASE"/>
    <property type="match status" value="1"/>
</dbReference>
<proteinExistence type="predicted"/>
<name>A0A2M8J7K3_9RHOB</name>
<gene>
    <name evidence="3" type="ORF">CVM52_01060</name>
</gene>
<dbReference type="OrthoDB" id="9804366at2"/>
<dbReference type="EMBL" id="PGTB01000001">
    <property type="protein sequence ID" value="PJE38744.1"/>
    <property type="molecule type" value="Genomic_DNA"/>
</dbReference>
<dbReference type="Gene3D" id="3.90.1150.10">
    <property type="entry name" value="Aspartate Aminotransferase, domain 1"/>
    <property type="match status" value="1"/>
</dbReference>
<dbReference type="Proteomes" id="UP000231553">
    <property type="component" value="Unassembled WGS sequence"/>
</dbReference>
<dbReference type="InterPro" id="IPR015424">
    <property type="entry name" value="PyrdxlP-dep_Trfase"/>
</dbReference>
<sequence>MLRKVTRHNASAFAGPRKQMTIEGITGNPAFADDAPDVCRDLFPALSGCCYLDTGSGGVSPCGQGRRVASFYECADPSRIGYRLMDHWLDRANHLRATLALLLGVPATEIEFLSGTTEALNTVSQSLTWHPGDEVAFAEDDFASITQAWQSAVRAGAALRPFHVADEAERTEALIAALTPRTRVLTASHVHSVRGTRIDLDRIGRACRANGTLFVVDGIHALGATPADLGQVDVYVSGTFKWLLSGFGVGIAVLRPTARAQMHPGVRGYRNRLADQSYEYAHLNYSSLYALECAIEIMGGTIGWDLVHARTAHLVQCLADEMEAIGLPLVAPPGARAGVATMRVGNADALKQALDRRGIHVAAKGEYLRASPFFYNSREDISRFSQAMKELT</sequence>
<dbReference type="SUPFAM" id="SSF53383">
    <property type="entry name" value="PLP-dependent transferases"/>
    <property type="match status" value="1"/>
</dbReference>
<dbReference type="Pfam" id="PF00266">
    <property type="entry name" value="Aminotran_5"/>
    <property type="match status" value="1"/>
</dbReference>
<dbReference type="AlphaFoldDB" id="A0A2M8J7K3"/>
<keyword evidence="1" id="KW-0663">Pyridoxal phosphate</keyword>
<dbReference type="Gene3D" id="3.40.640.10">
    <property type="entry name" value="Type I PLP-dependent aspartate aminotransferase-like (Major domain)"/>
    <property type="match status" value="1"/>
</dbReference>
<dbReference type="InterPro" id="IPR015422">
    <property type="entry name" value="PyrdxlP-dep_Trfase_small"/>
</dbReference>
<organism evidence="3 4">
    <name type="scientific">Pseudooceanicola lipolyticus</name>
    <dbReference type="NCBI Taxonomy" id="2029104"/>
    <lineage>
        <taxon>Bacteria</taxon>
        <taxon>Pseudomonadati</taxon>
        <taxon>Pseudomonadota</taxon>
        <taxon>Alphaproteobacteria</taxon>
        <taxon>Rhodobacterales</taxon>
        <taxon>Paracoccaceae</taxon>
        <taxon>Pseudooceanicola</taxon>
    </lineage>
</organism>
<evidence type="ECO:0000313" key="4">
    <source>
        <dbReference type="Proteomes" id="UP000231553"/>
    </source>
</evidence>
<feature type="domain" description="Aminotransferase class V" evidence="2">
    <location>
        <begin position="75"/>
        <end position="383"/>
    </location>
</feature>
<evidence type="ECO:0000259" key="2">
    <source>
        <dbReference type="Pfam" id="PF00266"/>
    </source>
</evidence>
<dbReference type="PANTHER" id="PTHR43586:SF15">
    <property type="entry name" value="BLR3095 PROTEIN"/>
    <property type="match status" value="1"/>
</dbReference>